<dbReference type="EC" id="3.1.1.-" evidence="4"/>
<dbReference type="GO" id="GO:0052689">
    <property type="term" value="F:carboxylic ester hydrolase activity"/>
    <property type="evidence" value="ECO:0007669"/>
    <property type="project" value="UniProtKB-KW"/>
</dbReference>
<name>A0ABD2IPF0_HETSC</name>
<dbReference type="PANTHER" id="PTHR44590">
    <property type="entry name" value="CARBOXYLIC ESTER HYDROLASE-RELATED"/>
    <property type="match status" value="1"/>
</dbReference>
<feature type="region of interest" description="Disordered" evidence="5">
    <location>
        <begin position="580"/>
        <end position="611"/>
    </location>
</feature>
<dbReference type="Proteomes" id="UP001620645">
    <property type="component" value="Unassembled WGS sequence"/>
</dbReference>
<evidence type="ECO:0000313" key="7">
    <source>
        <dbReference type="EMBL" id="KAL3075183.1"/>
    </source>
</evidence>
<reference evidence="7 8" key="1">
    <citation type="submission" date="2024-10" db="EMBL/GenBank/DDBJ databases">
        <authorList>
            <person name="Kim D."/>
        </authorList>
    </citation>
    <scope>NUCLEOTIDE SEQUENCE [LARGE SCALE GENOMIC DNA]</scope>
    <source>
        <strain evidence="7">Taebaek</strain>
    </source>
</reference>
<evidence type="ECO:0000313" key="8">
    <source>
        <dbReference type="Proteomes" id="UP001620645"/>
    </source>
</evidence>
<dbReference type="PANTHER" id="PTHR44590:SF3">
    <property type="entry name" value="CARBOXYLESTERASE TYPE B DOMAIN-CONTAINING PROTEIN"/>
    <property type="match status" value="1"/>
</dbReference>
<comment type="caution">
    <text evidence="7">The sequence shown here is derived from an EMBL/GenBank/DDBJ whole genome shotgun (WGS) entry which is preliminary data.</text>
</comment>
<dbReference type="EMBL" id="JBICCN010000355">
    <property type="protein sequence ID" value="KAL3075183.1"/>
    <property type="molecule type" value="Genomic_DNA"/>
</dbReference>
<evidence type="ECO:0000259" key="6">
    <source>
        <dbReference type="Pfam" id="PF00135"/>
    </source>
</evidence>
<evidence type="ECO:0000256" key="3">
    <source>
        <dbReference type="ARBA" id="ARBA00022801"/>
    </source>
</evidence>
<feature type="region of interest" description="Disordered" evidence="5">
    <location>
        <begin position="436"/>
        <end position="457"/>
    </location>
</feature>
<dbReference type="Gene3D" id="3.40.50.1820">
    <property type="entry name" value="alpha/beta hydrolase"/>
    <property type="match status" value="1"/>
</dbReference>
<dbReference type="Pfam" id="PF00135">
    <property type="entry name" value="COesterase"/>
    <property type="match status" value="1"/>
</dbReference>
<protein>
    <recommendedName>
        <fullName evidence="4">Carboxylic ester hydrolase</fullName>
        <ecNumber evidence="4">3.1.1.-</ecNumber>
    </recommendedName>
</protein>
<keyword evidence="3 4" id="KW-0378">Hydrolase</keyword>
<sequence length="677" mass="76660">MVDIAATKNMSTIDPSALSNYSIWHSIYTHTEHAFSQLFSLLGHDWVKGRPCVHGTIGHTKNGPIRGKTFILQPENGAGERRRVNTFLGIPFARAGTYNDRFKKPFPVEAWKEPLDCTRFGPRAVQPDMFWDTYITPIGQDEATCLNLNVFAPEWESPEFKKTGRPVMVYVHGGGYLIHSSANYGDWNICQNLCLYDVVVCVVQYRLGAMGFFCTGDARCAGNFGLWDQLAALRWVKENIAFFGGDPENVTLFGQSAGAACIDLLSLSPLAKGLFKRIILMGGNACTDWSMTTPERTQQAAIRMARKGGWKGADTDLDSLLTFMRSVPAYKISAPLIGKSAFNRHKKGLDFCPVIDGELIIKSPEQMRHELDWPVEVIVGGTESEALLFAALGRRQANVMSMRKYLQIYIPPTIAGAEQLREQCIALYVHTHNSNGMGPGEEEEAEDHHHHQQPQQQQMARAFLKMHSDLMMNNAVQRYCRGMFAGKTSPNHRIYLYNMMYYNRDGFGIVGLRMPFFAATHCHDARYLLGKGLYAKFRPNWDDKQMMRIIGGFFTNFAKYGNPNTHWTQKNNMNSVITTTNDTAPSADGQHQLHENDGDNDQCQHHHHHQQQPWHNEHCANSTFVSPDFWRPISAQNTEQHMELTLEPTARAVYHGGRYGRFWQKVDNEMAKNLLLK</sequence>
<evidence type="ECO:0000256" key="4">
    <source>
        <dbReference type="RuleBase" id="RU361235"/>
    </source>
</evidence>
<dbReference type="InterPro" id="IPR002018">
    <property type="entry name" value="CarbesteraseB"/>
</dbReference>
<dbReference type="SUPFAM" id="SSF53474">
    <property type="entry name" value="alpha/beta-Hydrolases"/>
    <property type="match status" value="1"/>
</dbReference>
<evidence type="ECO:0000256" key="5">
    <source>
        <dbReference type="SAM" id="MobiDB-lite"/>
    </source>
</evidence>
<feature type="domain" description="Carboxylesterase type B" evidence="6">
    <location>
        <begin position="59"/>
        <end position="579"/>
    </location>
</feature>
<evidence type="ECO:0000256" key="2">
    <source>
        <dbReference type="ARBA" id="ARBA00022487"/>
    </source>
</evidence>
<evidence type="ECO:0000256" key="1">
    <source>
        <dbReference type="ARBA" id="ARBA00005964"/>
    </source>
</evidence>
<comment type="similarity">
    <text evidence="1 4">Belongs to the type-B carboxylesterase/lipase family.</text>
</comment>
<proteinExistence type="inferred from homology"/>
<keyword evidence="2" id="KW-0719">Serine esterase</keyword>
<organism evidence="7 8">
    <name type="scientific">Heterodera schachtii</name>
    <name type="common">Sugarbeet cyst nematode worm</name>
    <name type="synonym">Tylenchus schachtii</name>
    <dbReference type="NCBI Taxonomy" id="97005"/>
    <lineage>
        <taxon>Eukaryota</taxon>
        <taxon>Metazoa</taxon>
        <taxon>Ecdysozoa</taxon>
        <taxon>Nematoda</taxon>
        <taxon>Chromadorea</taxon>
        <taxon>Rhabditida</taxon>
        <taxon>Tylenchina</taxon>
        <taxon>Tylenchomorpha</taxon>
        <taxon>Tylenchoidea</taxon>
        <taxon>Heteroderidae</taxon>
        <taxon>Heteroderinae</taxon>
        <taxon>Heterodera</taxon>
    </lineage>
</organism>
<dbReference type="PROSITE" id="PS00122">
    <property type="entry name" value="CARBOXYLESTERASE_B_1"/>
    <property type="match status" value="1"/>
</dbReference>
<dbReference type="InterPro" id="IPR029058">
    <property type="entry name" value="AB_hydrolase_fold"/>
</dbReference>
<dbReference type="AlphaFoldDB" id="A0ABD2IPF0"/>
<accession>A0ABD2IPF0</accession>
<keyword evidence="8" id="KW-1185">Reference proteome</keyword>
<dbReference type="InterPro" id="IPR019826">
    <property type="entry name" value="Carboxylesterase_B_AS"/>
</dbReference>
<gene>
    <name evidence="7" type="ORF">niasHS_013406</name>
</gene>